<dbReference type="Proteomes" id="UP001165960">
    <property type="component" value="Unassembled WGS sequence"/>
</dbReference>
<dbReference type="EMBL" id="QTSX02005615">
    <property type="protein sequence ID" value="KAJ9059645.1"/>
    <property type="molecule type" value="Genomic_DNA"/>
</dbReference>
<proteinExistence type="predicted"/>
<sequence>MSGKGEYNAIVEIDDDLIPETPQLEFQDFSMDGTGNSAPPLTGSIAPGGPSTGAFNPNQQSASQHSWFSIAYYAQYFDVDTTEVTNRLQKALMHFQGGERFVDFVSDKPDMYVPFWGSLTVACSIILSSSLPWAISSQEIHDYDFSQIWTSMTVIYFYIFLTPLLLFFASRYLGARPNLVSLVCIYGYSSVIWIPTILLCIIPSAWVRWIIVILGGGYSGFFIAKNAYPTFKQADSSAVRTGLILTLIAAHLIFSIVLKIVFLSYTGFSMPSEGNAPPAGKVPVKEPSTPNTSGTSSN</sequence>
<name>A0ACC2SBE3_9FUNG</name>
<evidence type="ECO:0000313" key="1">
    <source>
        <dbReference type="EMBL" id="KAJ9059645.1"/>
    </source>
</evidence>
<accession>A0ACC2SBE3</accession>
<evidence type="ECO:0000313" key="2">
    <source>
        <dbReference type="Proteomes" id="UP001165960"/>
    </source>
</evidence>
<comment type="caution">
    <text evidence="1">The sequence shown here is derived from an EMBL/GenBank/DDBJ whole genome shotgun (WGS) entry which is preliminary data.</text>
</comment>
<protein>
    <submittedName>
        <fullName evidence="1">Uncharacterized protein</fullName>
    </submittedName>
</protein>
<keyword evidence="2" id="KW-1185">Reference proteome</keyword>
<reference evidence="1" key="1">
    <citation type="submission" date="2022-04" db="EMBL/GenBank/DDBJ databases">
        <title>Genome of the entomopathogenic fungus Entomophthora muscae.</title>
        <authorList>
            <person name="Elya C."/>
            <person name="Lovett B.R."/>
            <person name="Lee E."/>
            <person name="Macias A.M."/>
            <person name="Hajek A.E."/>
            <person name="De Bivort B.L."/>
            <person name="Kasson M.T."/>
            <person name="De Fine Licht H.H."/>
            <person name="Stajich J.E."/>
        </authorList>
    </citation>
    <scope>NUCLEOTIDE SEQUENCE</scope>
    <source>
        <strain evidence="1">Berkeley</strain>
    </source>
</reference>
<organism evidence="1 2">
    <name type="scientific">Entomophthora muscae</name>
    <dbReference type="NCBI Taxonomy" id="34485"/>
    <lineage>
        <taxon>Eukaryota</taxon>
        <taxon>Fungi</taxon>
        <taxon>Fungi incertae sedis</taxon>
        <taxon>Zoopagomycota</taxon>
        <taxon>Entomophthoromycotina</taxon>
        <taxon>Entomophthoromycetes</taxon>
        <taxon>Entomophthorales</taxon>
        <taxon>Entomophthoraceae</taxon>
        <taxon>Entomophthora</taxon>
    </lineage>
</organism>
<gene>
    <name evidence="1" type="ORF">DSO57_1039375</name>
</gene>